<name>A0A6A5Z851_9PLEO</name>
<organism evidence="3 4">
    <name type="scientific">Lophiotrema nucula</name>
    <dbReference type="NCBI Taxonomy" id="690887"/>
    <lineage>
        <taxon>Eukaryota</taxon>
        <taxon>Fungi</taxon>
        <taxon>Dikarya</taxon>
        <taxon>Ascomycota</taxon>
        <taxon>Pezizomycotina</taxon>
        <taxon>Dothideomycetes</taxon>
        <taxon>Pleosporomycetidae</taxon>
        <taxon>Pleosporales</taxon>
        <taxon>Lophiotremataceae</taxon>
        <taxon>Lophiotrema</taxon>
    </lineage>
</organism>
<dbReference type="Pfam" id="PF24864">
    <property type="entry name" value="DUF7730"/>
    <property type="match status" value="1"/>
</dbReference>
<sequence>MPCVTRFTTHNRKYQHTRLTRQPKPLASSLRCPKRTRASRDAARPTQEPGLSIRTVAEARHTPKNPQACLLGLPTELRLQIYEYLFESVLIHLHRRYEPNGNATLTWTSCSQTSERSSLLCANPKWSGLCEDERRCEYRSDALPESSCMAFMWTCKLIYIEASPTARSRAALSIPEEMFYEFRCYSPPKLLEKVTRLALTGPYDDFGHKGWAPYINLSAWLPQLKEVAFQGQVARAMLQDEYGEYVPEQKFRDWFLFKLFAKRFSPQVAITFDGLSLTREDELLPKAGNADEMVRFRVVRRGKEVDEKIMDDEWRDEDIEILSERSSLQESGRDAGWRVWWNKPDTKDL</sequence>
<feature type="domain" description="DUF7730" evidence="2">
    <location>
        <begin position="66"/>
        <end position="163"/>
    </location>
</feature>
<dbReference type="InterPro" id="IPR056632">
    <property type="entry name" value="DUF7730"/>
</dbReference>
<keyword evidence="4" id="KW-1185">Reference proteome</keyword>
<protein>
    <recommendedName>
        <fullName evidence="2">DUF7730 domain-containing protein</fullName>
    </recommendedName>
</protein>
<accession>A0A6A5Z851</accession>
<dbReference type="Proteomes" id="UP000799770">
    <property type="component" value="Unassembled WGS sequence"/>
</dbReference>
<dbReference type="AlphaFoldDB" id="A0A6A5Z851"/>
<proteinExistence type="predicted"/>
<evidence type="ECO:0000256" key="1">
    <source>
        <dbReference type="SAM" id="MobiDB-lite"/>
    </source>
</evidence>
<evidence type="ECO:0000313" key="3">
    <source>
        <dbReference type="EMBL" id="KAF2115356.1"/>
    </source>
</evidence>
<dbReference type="EMBL" id="ML977323">
    <property type="protein sequence ID" value="KAF2115356.1"/>
    <property type="molecule type" value="Genomic_DNA"/>
</dbReference>
<dbReference type="PANTHER" id="PTHR38790:SF4">
    <property type="entry name" value="2EXR DOMAIN-CONTAINING PROTEIN"/>
    <property type="match status" value="1"/>
</dbReference>
<dbReference type="OrthoDB" id="3715018at2759"/>
<dbReference type="PANTHER" id="PTHR38790">
    <property type="entry name" value="2EXR DOMAIN-CONTAINING PROTEIN-RELATED"/>
    <property type="match status" value="1"/>
</dbReference>
<gene>
    <name evidence="3" type="ORF">BDV96DRAFT_76697</name>
</gene>
<evidence type="ECO:0000313" key="4">
    <source>
        <dbReference type="Proteomes" id="UP000799770"/>
    </source>
</evidence>
<reference evidence="3" key="1">
    <citation type="journal article" date="2020" name="Stud. Mycol.">
        <title>101 Dothideomycetes genomes: a test case for predicting lifestyles and emergence of pathogens.</title>
        <authorList>
            <person name="Haridas S."/>
            <person name="Albert R."/>
            <person name="Binder M."/>
            <person name="Bloem J."/>
            <person name="Labutti K."/>
            <person name="Salamov A."/>
            <person name="Andreopoulos B."/>
            <person name="Baker S."/>
            <person name="Barry K."/>
            <person name="Bills G."/>
            <person name="Bluhm B."/>
            <person name="Cannon C."/>
            <person name="Castanera R."/>
            <person name="Culley D."/>
            <person name="Daum C."/>
            <person name="Ezra D."/>
            <person name="Gonzalez J."/>
            <person name="Henrissat B."/>
            <person name="Kuo A."/>
            <person name="Liang C."/>
            <person name="Lipzen A."/>
            <person name="Lutzoni F."/>
            <person name="Magnuson J."/>
            <person name="Mondo S."/>
            <person name="Nolan M."/>
            <person name="Ohm R."/>
            <person name="Pangilinan J."/>
            <person name="Park H.-J."/>
            <person name="Ramirez L."/>
            <person name="Alfaro M."/>
            <person name="Sun H."/>
            <person name="Tritt A."/>
            <person name="Yoshinaga Y."/>
            <person name="Zwiers L.-H."/>
            <person name="Turgeon B."/>
            <person name="Goodwin S."/>
            <person name="Spatafora J."/>
            <person name="Crous P."/>
            <person name="Grigoriev I."/>
        </authorList>
    </citation>
    <scope>NUCLEOTIDE SEQUENCE</scope>
    <source>
        <strain evidence="3">CBS 627.86</strain>
    </source>
</reference>
<evidence type="ECO:0000259" key="2">
    <source>
        <dbReference type="Pfam" id="PF24864"/>
    </source>
</evidence>
<feature type="region of interest" description="Disordered" evidence="1">
    <location>
        <begin position="19"/>
        <end position="52"/>
    </location>
</feature>